<organism evidence="2">
    <name type="scientific">Tanacetum cinerariifolium</name>
    <name type="common">Dalmatian daisy</name>
    <name type="synonym">Chrysanthemum cinerariifolium</name>
    <dbReference type="NCBI Taxonomy" id="118510"/>
    <lineage>
        <taxon>Eukaryota</taxon>
        <taxon>Viridiplantae</taxon>
        <taxon>Streptophyta</taxon>
        <taxon>Embryophyta</taxon>
        <taxon>Tracheophyta</taxon>
        <taxon>Spermatophyta</taxon>
        <taxon>Magnoliopsida</taxon>
        <taxon>eudicotyledons</taxon>
        <taxon>Gunneridae</taxon>
        <taxon>Pentapetalae</taxon>
        <taxon>asterids</taxon>
        <taxon>campanulids</taxon>
        <taxon>Asterales</taxon>
        <taxon>Asteraceae</taxon>
        <taxon>Asteroideae</taxon>
        <taxon>Anthemideae</taxon>
        <taxon>Anthemidinae</taxon>
        <taxon>Tanacetum</taxon>
    </lineage>
</organism>
<evidence type="ECO:0000313" key="2">
    <source>
        <dbReference type="EMBL" id="GEY14716.1"/>
    </source>
</evidence>
<feature type="coiled-coil region" evidence="1">
    <location>
        <begin position="187"/>
        <end position="221"/>
    </location>
</feature>
<protein>
    <submittedName>
        <fullName evidence="2">Uncharacterized protein</fullName>
    </submittedName>
</protein>
<dbReference type="AlphaFoldDB" id="A0A699HH34"/>
<sequence length="408" mass="46893">MAKSSSSTEYVVYDDSYCSKSCRKNTENLNTKISKLNEKLSDCETELYNYKRGLSQVEARLVEFKEIKVKYCERIRVLKRDVEIRDNKIEYLKNELEQIKKEKKSLDNKLTGFENASKDLDNLLGSQRTDKNKEGLGYSAVPPPPAQIHLPPKKDLSWTCLPNFVDDTVTDNEVKYCERIRVLERDVEIRHNKIEYLKNELEQIKKEKESLDNKLTGFENASKDLDNLLGSQRTDKNKEGLGYSAVPPPPAQIYLPLKKDFSWTCLPEFVDDTVTDYNRPTPSIDASKQVNTARPKAVINAIGTNRVYNVKASACWVWKPIKPNSASITLKRYDYVDVRGRSRQVNTARPKAVINAVRTNRVNNVRASACWVWKPLKPNSASITLKRYDYVDVRGRSRSIMAWVPKKV</sequence>
<comment type="caution">
    <text evidence="2">The sequence shown here is derived from an EMBL/GenBank/DDBJ whole genome shotgun (WGS) entry which is preliminary data.</text>
</comment>
<dbReference type="SUPFAM" id="SSF57997">
    <property type="entry name" value="Tropomyosin"/>
    <property type="match status" value="1"/>
</dbReference>
<accession>A0A699HH34</accession>
<evidence type="ECO:0000256" key="1">
    <source>
        <dbReference type="SAM" id="Coils"/>
    </source>
</evidence>
<gene>
    <name evidence="2" type="ORF">Tci_386690</name>
</gene>
<name>A0A699HH34_TANCI</name>
<keyword evidence="1" id="KW-0175">Coiled coil</keyword>
<proteinExistence type="predicted"/>
<reference evidence="2" key="1">
    <citation type="journal article" date="2019" name="Sci. Rep.">
        <title>Draft genome of Tanacetum cinerariifolium, the natural source of mosquito coil.</title>
        <authorList>
            <person name="Yamashiro T."/>
            <person name="Shiraishi A."/>
            <person name="Satake H."/>
            <person name="Nakayama K."/>
        </authorList>
    </citation>
    <scope>NUCLEOTIDE SEQUENCE</scope>
</reference>
<dbReference type="EMBL" id="BKCJ010155387">
    <property type="protein sequence ID" value="GEY14716.1"/>
    <property type="molecule type" value="Genomic_DNA"/>
</dbReference>
<feature type="coiled-coil region" evidence="1">
    <location>
        <begin position="82"/>
        <end position="116"/>
    </location>
</feature>